<dbReference type="Gene3D" id="3.30.2020.30">
    <property type="match status" value="1"/>
</dbReference>
<dbReference type="Pfam" id="PF06155">
    <property type="entry name" value="GBBH-like_N"/>
    <property type="match status" value="1"/>
</dbReference>
<dbReference type="InterPro" id="IPR010376">
    <property type="entry name" value="GBBH-like_N"/>
</dbReference>
<accession>A0ABT1CNT3</accession>
<gene>
    <name evidence="4" type="ORF">GTW23_06515</name>
</gene>
<dbReference type="EMBL" id="JAAAML010000001">
    <property type="protein sequence ID" value="MCO6407827.1"/>
    <property type="molecule type" value="Genomic_DNA"/>
</dbReference>
<comment type="caution">
    <text evidence="4">The sequence shown here is derived from an EMBL/GenBank/DDBJ whole genome shotgun (WGS) entry which is preliminary data.</text>
</comment>
<sequence>MSVHETAWPKQLRVSPDRRMLTVQFTDDRSYAIEAELLRVRSPSAEVQGHSPAQRVTVGGKSDVTITKVLPVGNYAVRLVFDDGHDSGIFTWNFLSEIGEAKEERWAEYIAELADKGMTRTR</sequence>
<dbReference type="InterPro" id="IPR038492">
    <property type="entry name" value="GBBH-like_N_sf"/>
</dbReference>
<feature type="domain" description="Gamma-butyrobetaine hydroxylase-like N-terminal" evidence="3">
    <location>
        <begin position="13"/>
        <end position="95"/>
    </location>
</feature>
<dbReference type="PANTHER" id="PTHR35303">
    <property type="entry name" value="OS02G0197800 PROTEIN"/>
    <property type="match status" value="1"/>
</dbReference>
<evidence type="ECO:0000313" key="5">
    <source>
        <dbReference type="Proteomes" id="UP001320715"/>
    </source>
</evidence>
<evidence type="ECO:0000313" key="4">
    <source>
        <dbReference type="EMBL" id="MCO6407827.1"/>
    </source>
</evidence>
<evidence type="ECO:0000259" key="3">
    <source>
        <dbReference type="Pfam" id="PF06155"/>
    </source>
</evidence>
<proteinExistence type="predicted"/>
<organism evidence="4 5">
    <name type="scientific">Hoeflea alexandrii</name>
    <dbReference type="NCBI Taxonomy" id="288436"/>
    <lineage>
        <taxon>Bacteria</taxon>
        <taxon>Pseudomonadati</taxon>
        <taxon>Pseudomonadota</taxon>
        <taxon>Alphaproteobacteria</taxon>
        <taxon>Hyphomicrobiales</taxon>
        <taxon>Rhizobiaceae</taxon>
        <taxon>Hoeflea</taxon>
    </lineage>
</organism>
<protein>
    <submittedName>
        <fullName evidence="4">DUF971 domain-containing protein</fullName>
    </submittedName>
</protein>
<keyword evidence="1" id="KW-0479">Metal-binding</keyword>
<keyword evidence="5" id="KW-1185">Reference proteome</keyword>
<evidence type="ECO:0000256" key="1">
    <source>
        <dbReference type="ARBA" id="ARBA00022723"/>
    </source>
</evidence>
<dbReference type="Proteomes" id="UP001320715">
    <property type="component" value="Unassembled WGS sequence"/>
</dbReference>
<dbReference type="RefSeq" id="WP_152008340.1">
    <property type="nucleotide sequence ID" value="NZ_CP159480.1"/>
</dbReference>
<reference evidence="4 5" key="1">
    <citation type="submission" date="2020-01" db="EMBL/GenBank/DDBJ databases">
        <title>Genomes of bacteria type strains.</title>
        <authorList>
            <person name="Chen J."/>
            <person name="Zhu S."/>
            <person name="Yang J."/>
        </authorList>
    </citation>
    <scope>NUCLEOTIDE SEQUENCE [LARGE SCALE GENOMIC DNA]</scope>
    <source>
        <strain evidence="4 5">DSM 16655</strain>
    </source>
</reference>
<evidence type="ECO:0000256" key="2">
    <source>
        <dbReference type="ARBA" id="ARBA00023004"/>
    </source>
</evidence>
<name>A0ABT1CNT3_9HYPH</name>
<dbReference type="PANTHER" id="PTHR35303:SF5">
    <property type="entry name" value="OS02G0197800 PROTEIN"/>
    <property type="match status" value="1"/>
</dbReference>
<keyword evidence="2" id="KW-0408">Iron</keyword>